<name>A0ABS1CZY6_9PROT</name>
<dbReference type="Proteomes" id="UP000697995">
    <property type="component" value="Unassembled WGS sequence"/>
</dbReference>
<comment type="caution">
    <text evidence="2">The sequence shown here is derived from an EMBL/GenBank/DDBJ whole genome shotgun (WGS) entry which is preliminary data.</text>
</comment>
<keyword evidence="1" id="KW-0472">Membrane</keyword>
<evidence type="ECO:0000313" key="3">
    <source>
        <dbReference type="Proteomes" id="UP000697995"/>
    </source>
</evidence>
<dbReference type="EMBL" id="NRSG01000146">
    <property type="protein sequence ID" value="MBK1660101.1"/>
    <property type="molecule type" value="Genomic_DNA"/>
</dbReference>
<evidence type="ECO:0000313" key="2">
    <source>
        <dbReference type="EMBL" id="MBK1660101.1"/>
    </source>
</evidence>
<proteinExistence type="predicted"/>
<organism evidence="2 3">
    <name type="scientific">Paracraurococcus ruber</name>
    <dbReference type="NCBI Taxonomy" id="77675"/>
    <lineage>
        <taxon>Bacteria</taxon>
        <taxon>Pseudomonadati</taxon>
        <taxon>Pseudomonadota</taxon>
        <taxon>Alphaproteobacteria</taxon>
        <taxon>Acetobacterales</taxon>
        <taxon>Roseomonadaceae</taxon>
        <taxon>Paracraurococcus</taxon>
    </lineage>
</organism>
<sequence length="100" mass="10030">MPAAFALGVLGGGAGCVLLLRRRVAVQVLAASLAGYVLLFAGDATEGVFAAFGAGQFATLTCVVAIAAGLIALARHVERLGLLRGMLADPAGTRAHTTRP</sequence>
<gene>
    <name evidence="2" type="ORF">CKO45_17865</name>
</gene>
<protein>
    <submittedName>
        <fullName evidence="2">Uncharacterized protein</fullName>
    </submittedName>
</protein>
<keyword evidence="3" id="KW-1185">Reference proteome</keyword>
<keyword evidence="1" id="KW-0812">Transmembrane</keyword>
<keyword evidence="1" id="KW-1133">Transmembrane helix</keyword>
<feature type="transmembrane region" description="Helical" evidence="1">
    <location>
        <begin position="54"/>
        <end position="74"/>
    </location>
</feature>
<reference evidence="2 3" key="1">
    <citation type="journal article" date="2020" name="Microorganisms">
        <title>Osmotic Adaptation and Compatible Solute Biosynthesis of Phototrophic Bacteria as Revealed from Genome Analyses.</title>
        <authorList>
            <person name="Imhoff J.F."/>
            <person name="Rahn T."/>
            <person name="Kunzel S."/>
            <person name="Keller A."/>
            <person name="Neulinger S.C."/>
        </authorList>
    </citation>
    <scope>NUCLEOTIDE SEQUENCE [LARGE SCALE GENOMIC DNA]</scope>
    <source>
        <strain evidence="2 3">DSM 15382</strain>
    </source>
</reference>
<evidence type="ECO:0000256" key="1">
    <source>
        <dbReference type="SAM" id="Phobius"/>
    </source>
</evidence>
<dbReference type="RefSeq" id="WP_133221493.1">
    <property type="nucleotide sequence ID" value="NZ_NRSG01000146.1"/>
</dbReference>
<accession>A0ABS1CZY6</accession>